<accession>A0A3M7S1S4</accession>
<dbReference type="EMBL" id="REGN01002170">
    <property type="protein sequence ID" value="RNA29746.1"/>
    <property type="molecule type" value="Genomic_DNA"/>
</dbReference>
<keyword evidence="2" id="KW-1185">Reference proteome</keyword>
<name>A0A3M7S1S4_BRAPC</name>
<proteinExistence type="predicted"/>
<sequence length="142" mass="16501">MVFACGGEQKKKYRNQIALSYLRIDKCHSKPKLKRNCSRAKLLNNFSNFFSYIAQDCLTFAIESKIWKKAPPLPSQHTHSFLSLKNKTQQKNVGVHCKNLPILFAKMSNDKVILARIFNNIYSNFLCCSEFLRRLNFCVYPS</sequence>
<dbReference type="AlphaFoldDB" id="A0A3M7S1S4"/>
<reference evidence="1 2" key="1">
    <citation type="journal article" date="2018" name="Sci. Rep.">
        <title>Genomic signatures of local adaptation to the degree of environmental predictability in rotifers.</title>
        <authorList>
            <person name="Franch-Gras L."/>
            <person name="Hahn C."/>
            <person name="Garcia-Roger E.M."/>
            <person name="Carmona M.J."/>
            <person name="Serra M."/>
            <person name="Gomez A."/>
        </authorList>
    </citation>
    <scope>NUCLEOTIDE SEQUENCE [LARGE SCALE GENOMIC DNA]</scope>
    <source>
        <strain evidence="1">HYR1</strain>
    </source>
</reference>
<protein>
    <submittedName>
        <fullName evidence="1">Uncharacterized protein</fullName>
    </submittedName>
</protein>
<comment type="caution">
    <text evidence="1">The sequence shown here is derived from an EMBL/GenBank/DDBJ whole genome shotgun (WGS) entry which is preliminary data.</text>
</comment>
<evidence type="ECO:0000313" key="2">
    <source>
        <dbReference type="Proteomes" id="UP000276133"/>
    </source>
</evidence>
<organism evidence="1 2">
    <name type="scientific">Brachionus plicatilis</name>
    <name type="common">Marine rotifer</name>
    <name type="synonym">Brachionus muelleri</name>
    <dbReference type="NCBI Taxonomy" id="10195"/>
    <lineage>
        <taxon>Eukaryota</taxon>
        <taxon>Metazoa</taxon>
        <taxon>Spiralia</taxon>
        <taxon>Gnathifera</taxon>
        <taxon>Rotifera</taxon>
        <taxon>Eurotatoria</taxon>
        <taxon>Monogononta</taxon>
        <taxon>Pseudotrocha</taxon>
        <taxon>Ploima</taxon>
        <taxon>Brachionidae</taxon>
        <taxon>Brachionus</taxon>
    </lineage>
</organism>
<dbReference type="Proteomes" id="UP000276133">
    <property type="component" value="Unassembled WGS sequence"/>
</dbReference>
<evidence type="ECO:0000313" key="1">
    <source>
        <dbReference type="EMBL" id="RNA29746.1"/>
    </source>
</evidence>
<gene>
    <name evidence="1" type="ORF">BpHYR1_015677</name>
</gene>